<dbReference type="RefSeq" id="WP_002636391.1">
    <property type="nucleotide sequence ID" value="NZ_CP012109.1"/>
</dbReference>
<keyword evidence="7" id="KW-0663">Pyridoxal phosphate</keyword>
<dbReference type="InterPro" id="IPR015422">
    <property type="entry name" value="PyrdxlP-dep_Trfase_small"/>
</dbReference>
<evidence type="ECO:0000313" key="14">
    <source>
        <dbReference type="Proteomes" id="UP000009026"/>
    </source>
</evidence>
<reference evidence="13 14" key="1">
    <citation type="journal article" date="2016" name="PLoS ONE">
        <title>Complete Genome Sequence and Comparative Genomics of a Novel Myxobacterium Myxococcus hansupus.</title>
        <authorList>
            <person name="Sharma G."/>
            <person name="Narwani T."/>
            <person name="Subramanian S."/>
        </authorList>
    </citation>
    <scope>NUCLEOTIDE SEQUENCE [LARGE SCALE GENOMIC DNA]</scope>
    <source>
        <strain evidence="14">mixupus</strain>
    </source>
</reference>
<keyword evidence="5" id="KW-0001">2Fe-2S</keyword>
<dbReference type="InterPro" id="IPR015424">
    <property type="entry name" value="PyrdxlP-dep_Trfase"/>
</dbReference>
<dbReference type="PROSITE" id="PS00595">
    <property type="entry name" value="AA_TRANSFER_CLASS_5"/>
    <property type="match status" value="1"/>
</dbReference>
<organism evidence="13 14">
    <name type="scientific">Pseudomyxococcus hansupus</name>
    <dbReference type="NCBI Taxonomy" id="1297742"/>
    <lineage>
        <taxon>Bacteria</taxon>
        <taxon>Pseudomonadati</taxon>
        <taxon>Myxococcota</taxon>
        <taxon>Myxococcia</taxon>
        <taxon>Myxococcales</taxon>
        <taxon>Cystobacterineae</taxon>
        <taxon>Myxococcaceae</taxon>
        <taxon>Pseudomyxococcus</taxon>
    </lineage>
</organism>
<dbReference type="PANTHER" id="PTHR11601:SF34">
    <property type="entry name" value="CYSTEINE DESULFURASE"/>
    <property type="match status" value="1"/>
</dbReference>
<dbReference type="Pfam" id="PF00266">
    <property type="entry name" value="Aminotran_5"/>
    <property type="match status" value="1"/>
</dbReference>
<dbReference type="GO" id="GO:0051537">
    <property type="term" value="F:2 iron, 2 sulfur cluster binding"/>
    <property type="evidence" value="ECO:0007669"/>
    <property type="project" value="UniProtKB-KW"/>
</dbReference>
<keyword evidence="4" id="KW-0808">Transferase</keyword>
<dbReference type="PIRSF" id="PIRSF005572">
    <property type="entry name" value="NifS"/>
    <property type="match status" value="1"/>
</dbReference>
<accession>A0A0H4XI98</accession>
<comment type="catalytic activity">
    <reaction evidence="10">
        <text>(sulfur carrier)-H + L-cysteine = (sulfur carrier)-SH + L-alanine</text>
        <dbReference type="Rhea" id="RHEA:43892"/>
        <dbReference type="Rhea" id="RHEA-COMP:14737"/>
        <dbReference type="Rhea" id="RHEA-COMP:14739"/>
        <dbReference type="ChEBI" id="CHEBI:29917"/>
        <dbReference type="ChEBI" id="CHEBI:35235"/>
        <dbReference type="ChEBI" id="CHEBI:57972"/>
        <dbReference type="ChEBI" id="CHEBI:64428"/>
        <dbReference type="EC" id="2.8.1.7"/>
    </reaction>
</comment>
<keyword evidence="8" id="KW-0408">Iron</keyword>
<evidence type="ECO:0000256" key="11">
    <source>
        <dbReference type="RuleBase" id="RU004504"/>
    </source>
</evidence>
<sequence>MEPGRASTQLSATDARAPARVRGPIYLDHHATTPCDPRVAEAMLPYLVERFGNSGSRLHAYGWEAEGAVDIARARVAELLCAERDEVVFTSGATESNNLALLGVFQASRQARRHVVTTAIEHKSVLEPVRWLERQGCEVTVLRVPRDGRVREEHVRAVLRPHTLLVSVMHANNETGVLNDVAAIGRLCREQGALFHTDAAQTCGKMPLDVRALHVDLLSLSGHKLYAPKGIGALYVGPRASRGRLAPLLLGGGQEGGMRAGTLPVHQLVALGSACEFAMAEMQEEGVRLLRLRTRLLDTLRERLQGLHVNGDLDHRLSGNLNISFEDVDGELLIERLQHHVAFSTGSACMSTSLRPSHVLLALGVSEDLANASLRLGLGRFTTQEEVDATAEHIVRAVEEARLPSTRGNAAPTRAREGVRP</sequence>
<evidence type="ECO:0000256" key="5">
    <source>
        <dbReference type="ARBA" id="ARBA00022714"/>
    </source>
</evidence>
<dbReference type="GO" id="GO:0046872">
    <property type="term" value="F:metal ion binding"/>
    <property type="evidence" value="ECO:0007669"/>
    <property type="project" value="UniProtKB-KW"/>
</dbReference>
<dbReference type="OrthoDB" id="9808002at2"/>
<feature type="domain" description="Aminotransferase class V" evidence="12">
    <location>
        <begin position="25"/>
        <end position="389"/>
    </location>
</feature>
<evidence type="ECO:0000313" key="13">
    <source>
        <dbReference type="EMBL" id="AKQ67972.1"/>
    </source>
</evidence>
<dbReference type="EMBL" id="CP012109">
    <property type="protein sequence ID" value="AKQ67972.1"/>
    <property type="molecule type" value="Genomic_DNA"/>
</dbReference>
<name>A0A0H4XI98_9BACT</name>
<keyword evidence="6" id="KW-0479">Metal-binding</keyword>
<dbReference type="Proteomes" id="UP000009026">
    <property type="component" value="Chromosome"/>
</dbReference>
<dbReference type="STRING" id="1297742.A176_004884"/>
<dbReference type="Gene3D" id="3.40.640.10">
    <property type="entry name" value="Type I PLP-dependent aspartate aminotransferase-like (Major domain)"/>
    <property type="match status" value="1"/>
</dbReference>
<dbReference type="InterPro" id="IPR015421">
    <property type="entry name" value="PyrdxlP-dep_Trfase_major"/>
</dbReference>
<keyword evidence="14" id="KW-1185">Reference proteome</keyword>
<evidence type="ECO:0000256" key="1">
    <source>
        <dbReference type="ARBA" id="ARBA00001933"/>
    </source>
</evidence>
<dbReference type="InterPro" id="IPR020578">
    <property type="entry name" value="Aminotrans_V_PyrdxlP_BS"/>
</dbReference>
<dbReference type="SUPFAM" id="SSF53383">
    <property type="entry name" value="PLP-dependent transferases"/>
    <property type="match status" value="1"/>
</dbReference>
<dbReference type="eggNOG" id="COG1104">
    <property type="taxonomic scope" value="Bacteria"/>
</dbReference>
<evidence type="ECO:0000256" key="6">
    <source>
        <dbReference type="ARBA" id="ARBA00022723"/>
    </source>
</evidence>
<dbReference type="Gene3D" id="3.90.1150.10">
    <property type="entry name" value="Aspartate Aminotransferase, domain 1"/>
    <property type="match status" value="1"/>
</dbReference>
<dbReference type="InterPro" id="IPR016454">
    <property type="entry name" value="Cysteine_dSase"/>
</dbReference>
<evidence type="ECO:0000256" key="7">
    <source>
        <dbReference type="ARBA" id="ARBA00022898"/>
    </source>
</evidence>
<evidence type="ECO:0000256" key="4">
    <source>
        <dbReference type="ARBA" id="ARBA00022679"/>
    </source>
</evidence>
<evidence type="ECO:0000256" key="3">
    <source>
        <dbReference type="ARBA" id="ARBA00012239"/>
    </source>
</evidence>
<evidence type="ECO:0000256" key="8">
    <source>
        <dbReference type="ARBA" id="ARBA00023004"/>
    </source>
</evidence>
<dbReference type="GO" id="GO:0031071">
    <property type="term" value="F:cysteine desulfurase activity"/>
    <property type="evidence" value="ECO:0007669"/>
    <property type="project" value="UniProtKB-EC"/>
</dbReference>
<dbReference type="KEGG" id="mym:A176_004884"/>
<evidence type="ECO:0000256" key="10">
    <source>
        <dbReference type="ARBA" id="ARBA00050776"/>
    </source>
</evidence>
<dbReference type="PANTHER" id="PTHR11601">
    <property type="entry name" value="CYSTEINE DESULFURYLASE FAMILY MEMBER"/>
    <property type="match status" value="1"/>
</dbReference>
<comment type="cofactor">
    <cofactor evidence="1 11">
        <name>pyridoxal 5'-phosphate</name>
        <dbReference type="ChEBI" id="CHEBI:597326"/>
    </cofactor>
</comment>
<gene>
    <name evidence="13" type="ORF">A176_004884</name>
</gene>
<dbReference type="AlphaFoldDB" id="A0A0H4XI98"/>
<evidence type="ECO:0000256" key="2">
    <source>
        <dbReference type="ARBA" id="ARBA00006490"/>
    </source>
</evidence>
<dbReference type="FunFam" id="3.40.640.10:FF:000003">
    <property type="entry name" value="Cysteine desulfurase IscS"/>
    <property type="match status" value="1"/>
</dbReference>
<protein>
    <recommendedName>
        <fullName evidence="3">cysteine desulfurase</fullName>
        <ecNumber evidence="3">2.8.1.7</ecNumber>
    </recommendedName>
</protein>
<comment type="similarity">
    <text evidence="2">Belongs to the class-V pyridoxal-phosphate-dependent aminotransferase family. NifS/IscS subfamily.</text>
</comment>
<dbReference type="PATRIC" id="fig|1297742.4.peg.4929"/>
<dbReference type="EC" id="2.8.1.7" evidence="3"/>
<evidence type="ECO:0000259" key="12">
    <source>
        <dbReference type="Pfam" id="PF00266"/>
    </source>
</evidence>
<dbReference type="InterPro" id="IPR000192">
    <property type="entry name" value="Aminotrans_V_dom"/>
</dbReference>
<evidence type="ECO:0000256" key="9">
    <source>
        <dbReference type="ARBA" id="ARBA00023014"/>
    </source>
</evidence>
<keyword evidence="9" id="KW-0411">Iron-sulfur</keyword>
<proteinExistence type="inferred from homology"/>